<name>A0A8S1JX98_9CILI</name>
<dbReference type="GO" id="GO:0005634">
    <property type="term" value="C:nucleus"/>
    <property type="evidence" value="ECO:0007669"/>
    <property type="project" value="TreeGrafter"/>
</dbReference>
<dbReference type="GO" id="GO:0005524">
    <property type="term" value="F:ATP binding"/>
    <property type="evidence" value="ECO:0007669"/>
    <property type="project" value="InterPro"/>
</dbReference>
<protein>
    <recommendedName>
        <fullName evidence="1">Protein kinase domain-containing protein</fullName>
    </recommendedName>
</protein>
<sequence>MNNYKIDVTGENKIFLVKDSYGNKFYQKQYSLDSIKSNHLWEVLNRLKNINNPHIVKIYEVSKDNQYIQVKEEACLQTLRIQVENNKLDNSQILKCMLDIIEGLIQLKNLKMMHRDIKPDNIVYDGENFKIIDFETAKIINNDNIKFQSLDVGTNGYRAPQIIFEKQYSSKCDIWSLGCVLYFMLFKKEIFCEQKIENEQYFQDIMNNISKNNSIPQDFISLLLSMLQIDEDKRIDLKQLKDKVMGLYQNNYNTSTVSTQIENTTQQSIQIENYQQVICQNNEDLSNFNQIMRALIQNKMNAQKKINLYLFWVKRLESQYPDELEIRKSVETSQLTLIKQLKEQKIKFNLFLEKEDIKQSLLNIQELQTYYDF</sequence>
<dbReference type="AlphaFoldDB" id="A0A8S1JX98"/>
<evidence type="ECO:0000313" key="2">
    <source>
        <dbReference type="EMBL" id="CAD8047163.1"/>
    </source>
</evidence>
<dbReference type="SMART" id="SM00220">
    <property type="entry name" value="S_TKc"/>
    <property type="match status" value="1"/>
</dbReference>
<proteinExistence type="predicted"/>
<dbReference type="PROSITE" id="PS50011">
    <property type="entry name" value="PROTEIN_KINASE_DOM"/>
    <property type="match status" value="1"/>
</dbReference>
<dbReference type="CDD" id="cd00180">
    <property type="entry name" value="PKc"/>
    <property type="match status" value="1"/>
</dbReference>
<dbReference type="Pfam" id="PF00069">
    <property type="entry name" value="Pkinase"/>
    <property type="match status" value="1"/>
</dbReference>
<dbReference type="EMBL" id="CAJJDN010000002">
    <property type="protein sequence ID" value="CAD8047163.1"/>
    <property type="molecule type" value="Genomic_DNA"/>
</dbReference>
<dbReference type="InterPro" id="IPR000719">
    <property type="entry name" value="Prot_kinase_dom"/>
</dbReference>
<dbReference type="GO" id="GO:0044773">
    <property type="term" value="P:mitotic DNA damage checkpoint signaling"/>
    <property type="evidence" value="ECO:0007669"/>
    <property type="project" value="TreeGrafter"/>
</dbReference>
<keyword evidence="3" id="KW-1185">Reference proteome</keyword>
<dbReference type="Proteomes" id="UP000692954">
    <property type="component" value="Unassembled WGS sequence"/>
</dbReference>
<feature type="domain" description="Protein kinase" evidence="1">
    <location>
        <begin position="1"/>
        <end position="245"/>
    </location>
</feature>
<comment type="caution">
    <text evidence="2">The sequence shown here is derived from an EMBL/GenBank/DDBJ whole genome shotgun (WGS) entry which is preliminary data.</text>
</comment>
<evidence type="ECO:0000313" key="3">
    <source>
        <dbReference type="Proteomes" id="UP000692954"/>
    </source>
</evidence>
<dbReference type="PROSITE" id="PS00108">
    <property type="entry name" value="PROTEIN_KINASE_ST"/>
    <property type="match status" value="1"/>
</dbReference>
<organism evidence="2 3">
    <name type="scientific">Paramecium sonneborni</name>
    <dbReference type="NCBI Taxonomy" id="65129"/>
    <lineage>
        <taxon>Eukaryota</taxon>
        <taxon>Sar</taxon>
        <taxon>Alveolata</taxon>
        <taxon>Ciliophora</taxon>
        <taxon>Intramacronucleata</taxon>
        <taxon>Oligohymenophorea</taxon>
        <taxon>Peniculida</taxon>
        <taxon>Parameciidae</taxon>
        <taxon>Paramecium</taxon>
    </lineage>
</organism>
<dbReference type="PANTHER" id="PTHR44167:SF18">
    <property type="entry name" value="PROTEIN KINASE DOMAIN-CONTAINING PROTEIN"/>
    <property type="match status" value="1"/>
</dbReference>
<dbReference type="GO" id="GO:0004674">
    <property type="term" value="F:protein serine/threonine kinase activity"/>
    <property type="evidence" value="ECO:0007669"/>
    <property type="project" value="TreeGrafter"/>
</dbReference>
<dbReference type="GO" id="GO:0005737">
    <property type="term" value="C:cytoplasm"/>
    <property type="evidence" value="ECO:0007669"/>
    <property type="project" value="TreeGrafter"/>
</dbReference>
<accession>A0A8S1JX98</accession>
<dbReference type="InterPro" id="IPR008271">
    <property type="entry name" value="Ser/Thr_kinase_AS"/>
</dbReference>
<dbReference type="OrthoDB" id="288381at2759"/>
<gene>
    <name evidence="2" type="ORF">PSON_ATCC_30995.1.T0020255</name>
</gene>
<reference evidence="2" key="1">
    <citation type="submission" date="2021-01" db="EMBL/GenBank/DDBJ databases">
        <authorList>
            <consortium name="Genoscope - CEA"/>
            <person name="William W."/>
        </authorList>
    </citation>
    <scope>NUCLEOTIDE SEQUENCE</scope>
</reference>
<dbReference type="PANTHER" id="PTHR44167">
    <property type="entry name" value="OVARIAN-SPECIFIC SERINE/THREONINE-PROTEIN KINASE LOK-RELATED"/>
    <property type="match status" value="1"/>
</dbReference>
<evidence type="ECO:0000259" key="1">
    <source>
        <dbReference type="PROSITE" id="PS50011"/>
    </source>
</evidence>